<organism evidence="7 8">
    <name type="scientific">Ureibacillus aquaedulcis</name>
    <dbReference type="NCBI Taxonomy" id="3058421"/>
    <lineage>
        <taxon>Bacteria</taxon>
        <taxon>Bacillati</taxon>
        <taxon>Bacillota</taxon>
        <taxon>Bacilli</taxon>
        <taxon>Bacillales</taxon>
        <taxon>Caryophanaceae</taxon>
        <taxon>Ureibacillus</taxon>
    </lineage>
</organism>
<evidence type="ECO:0000256" key="4">
    <source>
        <dbReference type="ARBA" id="ARBA00022989"/>
    </source>
</evidence>
<evidence type="ECO:0000256" key="1">
    <source>
        <dbReference type="ARBA" id="ARBA00004141"/>
    </source>
</evidence>
<comment type="similarity">
    <text evidence="2">Belongs to the autoinducer-2 exporter (AI-2E) (TC 2.A.86) family.</text>
</comment>
<dbReference type="Pfam" id="PF01594">
    <property type="entry name" value="AI-2E_transport"/>
    <property type="match status" value="1"/>
</dbReference>
<evidence type="ECO:0000256" key="2">
    <source>
        <dbReference type="ARBA" id="ARBA00009773"/>
    </source>
</evidence>
<feature type="transmembrane region" description="Helical" evidence="6">
    <location>
        <begin position="187"/>
        <end position="210"/>
    </location>
</feature>
<comment type="subcellular location">
    <subcellularLocation>
        <location evidence="1">Membrane</location>
        <topology evidence="1">Multi-pass membrane protein</topology>
    </subcellularLocation>
</comment>
<dbReference type="RefSeq" id="WP_301138002.1">
    <property type="nucleotide sequence ID" value="NZ_JAUHTQ010000005.1"/>
</dbReference>
<feature type="transmembrane region" description="Helical" evidence="6">
    <location>
        <begin position="290"/>
        <end position="316"/>
    </location>
</feature>
<evidence type="ECO:0000256" key="6">
    <source>
        <dbReference type="SAM" id="Phobius"/>
    </source>
</evidence>
<feature type="transmembrane region" description="Helical" evidence="6">
    <location>
        <begin position="254"/>
        <end position="270"/>
    </location>
</feature>
<evidence type="ECO:0000256" key="3">
    <source>
        <dbReference type="ARBA" id="ARBA00022692"/>
    </source>
</evidence>
<proteinExistence type="inferred from homology"/>
<feature type="transmembrane region" description="Helical" evidence="6">
    <location>
        <begin position="137"/>
        <end position="156"/>
    </location>
</feature>
<accession>A0ABT8GQT2</accession>
<comment type="caution">
    <text evidence="7">The sequence shown here is derived from an EMBL/GenBank/DDBJ whole genome shotgun (WGS) entry which is preliminary data.</text>
</comment>
<keyword evidence="8" id="KW-1185">Reference proteome</keyword>
<dbReference type="EMBL" id="JAUHTQ010000005">
    <property type="protein sequence ID" value="MDN4493666.1"/>
    <property type="molecule type" value="Genomic_DNA"/>
</dbReference>
<sequence length="325" mass="37937">MEILQTSKKNGFPYKKNIKYLVLILYFIILWLILPVSIAIFFAYFLYPVINFFHKSLRMPYIISAILVSVIIFLSTYAFFFMTVQSIISIYPEVKVQVQNLDILNSGDHILLETIFNKSLSYIDGAIMGLANILQDILTYIIELFIFIVAFFFSIFESRKNRYWFFVYVPKQYRDEWKGYFSKATGLFGYFLYVEFQLFIITFLLLSFGLALLQFEHPISKSFLISLADALPFFGIGLFLIPIAIYFFVIGEKFLCISLIILYIFIQLTRQIAESLLWASTFHLRTVHTFFISAASILLFGVYGILISPFLLLIAVRIKQKSIYE</sequence>
<feature type="transmembrane region" description="Helical" evidence="6">
    <location>
        <begin position="230"/>
        <end position="249"/>
    </location>
</feature>
<dbReference type="Proteomes" id="UP001172743">
    <property type="component" value="Unassembled WGS sequence"/>
</dbReference>
<dbReference type="InterPro" id="IPR002549">
    <property type="entry name" value="AI-2E-like"/>
</dbReference>
<feature type="transmembrane region" description="Helical" evidence="6">
    <location>
        <begin position="59"/>
        <end position="82"/>
    </location>
</feature>
<keyword evidence="5 6" id="KW-0472">Membrane</keyword>
<gene>
    <name evidence="7" type="ORF">QYB95_08985</name>
</gene>
<feature type="transmembrane region" description="Helical" evidence="6">
    <location>
        <begin position="20"/>
        <end position="47"/>
    </location>
</feature>
<evidence type="ECO:0000256" key="5">
    <source>
        <dbReference type="ARBA" id="ARBA00023136"/>
    </source>
</evidence>
<name>A0ABT8GQT2_9BACL</name>
<reference evidence="7" key="1">
    <citation type="submission" date="2023-07" db="EMBL/GenBank/DDBJ databases">
        <title>Ureibacillus sp. isolated from freshwater well.</title>
        <authorList>
            <person name="Kirdat K."/>
            <person name="Bhatt A."/>
            <person name="Teware R."/>
            <person name="Bhavsar Y."/>
            <person name="Yadav A."/>
        </authorList>
    </citation>
    <scope>NUCLEOTIDE SEQUENCE</scope>
    <source>
        <strain evidence="7">BA0131</strain>
    </source>
</reference>
<keyword evidence="3 6" id="KW-0812">Transmembrane</keyword>
<protein>
    <submittedName>
        <fullName evidence="7">AI-2E family transporter</fullName>
    </submittedName>
</protein>
<evidence type="ECO:0000313" key="7">
    <source>
        <dbReference type="EMBL" id="MDN4493666.1"/>
    </source>
</evidence>
<keyword evidence="4 6" id="KW-1133">Transmembrane helix</keyword>
<evidence type="ECO:0000313" key="8">
    <source>
        <dbReference type="Proteomes" id="UP001172743"/>
    </source>
</evidence>